<organism evidence="7 8">
    <name type="scientific">Nonomuraea glycinis</name>
    <dbReference type="NCBI Taxonomy" id="2047744"/>
    <lineage>
        <taxon>Bacteria</taxon>
        <taxon>Bacillati</taxon>
        <taxon>Actinomycetota</taxon>
        <taxon>Actinomycetes</taxon>
        <taxon>Streptosporangiales</taxon>
        <taxon>Streptosporangiaceae</taxon>
        <taxon>Nonomuraea</taxon>
    </lineage>
</organism>
<dbReference type="AlphaFoldDB" id="A0A918A558"/>
<accession>A0A918A558</accession>
<dbReference type="InterPro" id="IPR036259">
    <property type="entry name" value="MFS_trans_sf"/>
</dbReference>
<dbReference type="InterPro" id="IPR011701">
    <property type="entry name" value="MFS"/>
</dbReference>
<name>A0A918A558_9ACTN</name>
<feature type="transmembrane region" description="Helical" evidence="6">
    <location>
        <begin position="349"/>
        <end position="370"/>
    </location>
</feature>
<feature type="transmembrane region" description="Helical" evidence="6">
    <location>
        <begin position="102"/>
        <end position="126"/>
    </location>
</feature>
<evidence type="ECO:0000256" key="4">
    <source>
        <dbReference type="ARBA" id="ARBA00022989"/>
    </source>
</evidence>
<dbReference type="GO" id="GO:0022857">
    <property type="term" value="F:transmembrane transporter activity"/>
    <property type="evidence" value="ECO:0007669"/>
    <property type="project" value="InterPro"/>
</dbReference>
<dbReference type="Pfam" id="PF07690">
    <property type="entry name" value="MFS_1"/>
    <property type="match status" value="1"/>
</dbReference>
<dbReference type="SUPFAM" id="SSF103473">
    <property type="entry name" value="MFS general substrate transporter"/>
    <property type="match status" value="1"/>
</dbReference>
<protein>
    <submittedName>
        <fullName evidence="7">MFS transporter</fullName>
    </submittedName>
</protein>
<evidence type="ECO:0000313" key="7">
    <source>
        <dbReference type="EMBL" id="GGP06119.1"/>
    </source>
</evidence>
<evidence type="ECO:0000256" key="3">
    <source>
        <dbReference type="ARBA" id="ARBA00022692"/>
    </source>
</evidence>
<keyword evidence="2" id="KW-1003">Cell membrane</keyword>
<keyword evidence="4 6" id="KW-1133">Transmembrane helix</keyword>
<dbReference type="GO" id="GO:0005886">
    <property type="term" value="C:plasma membrane"/>
    <property type="evidence" value="ECO:0007669"/>
    <property type="project" value="UniProtKB-SubCell"/>
</dbReference>
<keyword evidence="8" id="KW-1185">Reference proteome</keyword>
<keyword evidence="5 6" id="KW-0472">Membrane</keyword>
<dbReference type="CDD" id="cd06173">
    <property type="entry name" value="MFS_MefA_like"/>
    <property type="match status" value="1"/>
</dbReference>
<dbReference type="PANTHER" id="PTHR23513:SF6">
    <property type="entry name" value="MAJOR FACILITATOR SUPERFAMILY ASSOCIATED DOMAIN-CONTAINING PROTEIN"/>
    <property type="match status" value="1"/>
</dbReference>
<dbReference type="Gene3D" id="1.20.1250.20">
    <property type="entry name" value="MFS general substrate transporter like domains"/>
    <property type="match status" value="1"/>
</dbReference>
<evidence type="ECO:0000256" key="2">
    <source>
        <dbReference type="ARBA" id="ARBA00022475"/>
    </source>
</evidence>
<proteinExistence type="predicted"/>
<comment type="subcellular location">
    <subcellularLocation>
        <location evidence="1">Cell membrane</location>
        <topology evidence="1">Multi-pass membrane protein</topology>
    </subcellularLocation>
</comment>
<keyword evidence="3 6" id="KW-0812">Transmembrane</keyword>
<dbReference type="Proteomes" id="UP000660745">
    <property type="component" value="Unassembled WGS sequence"/>
</dbReference>
<evidence type="ECO:0000256" key="1">
    <source>
        <dbReference type="ARBA" id="ARBA00004651"/>
    </source>
</evidence>
<dbReference type="PANTHER" id="PTHR23513">
    <property type="entry name" value="INTEGRAL MEMBRANE EFFLUX PROTEIN-RELATED"/>
    <property type="match status" value="1"/>
</dbReference>
<comment type="caution">
    <text evidence="7">The sequence shown here is derived from an EMBL/GenBank/DDBJ whole genome shotgun (WGS) entry which is preliminary data.</text>
</comment>
<feature type="transmembrane region" description="Helical" evidence="6">
    <location>
        <begin position="46"/>
        <end position="66"/>
    </location>
</feature>
<feature type="transmembrane region" description="Helical" evidence="6">
    <location>
        <begin position="280"/>
        <end position="301"/>
    </location>
</feature>
<gene>
    <name evidence="7" type="ORF">GCM10012278_28240</name>
</gene>
<evidence type="ECO:0000256" key="5">
    <source>
        <dbReference type="ARBA" id="ARBA00023136"/>
    </source>
</evidence>
<evidence type="ECO:0000313" key="8">
    <source>
        <dbReference type="Proteomes" id="UP000660745"/>
    </source>
</evidence>
<reference evidence="7" key="1">
    <citation type="journal article" date="2014" name="Int. J. Syst. Evol. Microbiol.">
        <title>Complete genome sequence of Corynebacterium casei LMG S-19264T (=DSM 44701T), isolated from a smear-ripened cheese.</title>
        <authorList>
            <consortium name="US DOE Joint Genome Institute (JGI-PGF)"/>
            <person name="Walter F."/>
            <person name="Albersmeier A."/>
            <person name="Kalinowski J."/>
            <person name="Ruckert C."/>
        </authorList>
    </citation>
    <scope>NUCLEOTIDE SEQUENCE</scope>
    <source>
        <strain evidence="7">CGMCC 4.7430</strain>
    </source>
</reference>
<reference evidence="7" key="2">
    <citation type="submission" date="2020-09" db="EMBL/GenBank/DDBJ databases">
        <authorList>
            <person name="Sun Q."/>
            <person name="Zhou Y."/>
        </authorList>
    </citation>
    <scope>NUCLEOTIDE SEQUENCE</scope>
    <source>
        <strain evidence="7">CGMCC 4.7430</strain>
    </source>
</reference>
<dbReference type="EMBL" id="BMNK01000004">
    <property type="protein sequence ID" value="GGP06119.1"/>
    <property type="molecule type" value="Genomic_DNA"/>
</dbReference>
<feature type="transmembrane region" description="Helical" evidence="6">
    <location>
        <begin position="255"/>
        <end position="273"/>
    </location>
</feature>
<feature type="transmembrane region" description="Helical" evidence="6">
    <location>
        <begin position="376"/>
        <end position="395"/>
    </location>
</feature>
<dbReference type="RefSeq" id="WP_189139038.1">
    <property type="nucleotide sequence ID" value="NZ_BMNK01000004.1"/>
</dbReference>
<evidence type="ECO:0000256" key="6">
    <source>
        <dbReference type="SAM" id="Phobius"/>
    </source>
</evidence>
<sequence length="400" mass="41434">MIPLRRDRNFTLLLSGRVISSAGDHIQDFAFLLLVLAMTGSSGQSGFVLGLNTASYLLFGLVAGALADRWDRRRTMIWCELGRAALAGGVALALWLDRLTLPHLYAVAALAGVLTTLFEAAGTAALPTIVGPDRLTRALGVTQGALNTLRVGGASIAALVHELGRTAPFVVNAVSFVASAAALRLMRAPFQGERPAAAPAGRVTAEIREGVGWLWRQPVIRLFALVQTGDNLRYGAGYLVIVTLAQGVGATSVQIGLIFSGAAVGALAGSLLAERAARRFPLGAIAVTMLWVEALLFPLYAVATGPLSLGLVAAAESVIAPICAVAISTHRLTVTPEPLRGRTSAAVQTLTMGALSIGTMLGGAMIAALGPRATTLALGGWLVLLALFATTNRHLRTAAP</sequence>
<feature type="transmembrane region" description="Helical" evidence="6">
    <location>
        <begin position="307"/>
        <end position="328"/>
    </location>
</feature>